<keyword evidence="4" id="KW-1133">Transmembrane helix</keyword>
<keyword evidence="1" id="KW-0489">Methyltransferase</keyword>
<dbReference type="OrthoDB" id="514248at2759"/>
<keyword evidence="2" id="KW-0808">Transferase</keyword>
<proteinExistence type="predicted"/>
<dbReference type="RefSeq" id="XP_016645518.1">
    <property type="nucleotide sequence ID" value="XM_016784761.1"/>
</dbReference>
<keyword evidence="4" id="KW-0812">Transmembrane</keyword>
<feature type="compositionally biased region" description="Polar residues" evidence="3">
    <location>
        <begin position="1"/>
        <end position="10"/>
    </location>
</feature>
<dbReference type="HOGENOM" id="CLU_377297_0_0_1"/>
<dbReference type="GO" id="GO:0070475">
    <property type="term" value="P:rRNA base methylation"/>
    <property type="evidence" value="ECO:0007669"/>
    <property type="project" value="TreeGrafter"/>
</dbReference>
<dbReference type="SUPFAM" id="SSF53335">
    <property type="entry name" value="S-adenosyl-L-methionine-dependent methyltransferases"/>
    <property type="match status" value="1"/>
</dbReference>
<comment type="caution">
    <text evidence="5">The sequence shown here is derived from an EMBL/GenBank/DDBJ whole genome shotgun (WGS) entry which is preliminary data.</text>
</comment>
<gene>
    <name evidence="5" type="ORF">SAPIO_CDS1502</name>
</gene>
<dbReference type="PANTHER" id="PTHR13393:SF0">
    <property type="entry name" value="RNA N6-ADENOSINE-METHYLTRANSFERASE METTL16"/>
    <property type="match status" value="1"/>
</dbReference>
<protein>
    <submittedName>
        <fullName evidence="5">Uncharacterized protein</fullName>
    </submittedName>
</protein>
<evidence type="ECO:0000256" key="2">
    <source>
        <dbReference type="ARBA" id="ARBA00022679"/>
    </source>
</evidence>
<feature type="transmembrane region" description="Helical" evidence="4">
    <location>
        <begin position="258"/>
        <end position="279"/>
    </location>
</feature>
<accession>A0A084GEF7</accession>
<evidence type="ECO:0000313" key="5">
    <source>
        <dbReference type="EMBL" id="KEZ45719.1"/>
    </source>
</evidence>
<dbReference type="Pfam" id="PF05971">
    <property type="entry name" value="Methyltransf_10"/>
    <property type="match status" value="1"/>
</dbReference>
<dbReference type="Proteomes" id="UP000028545">
    <property type="component" value="Unassembled WGS sequence"/>
</dbReference>
<dbReference type="KEGG" id="sapo:SAPIO_CDS1502"/>
<name>A0A084GEF7_PSEDA</name>
<sequence>MSTQPPSHYSSHPMDPPSMSGALPSPSAQYGPPPGPPPPGPQRPPSEAQMLGPAGLEQLSSHPSDLPPRPPRDDRYQTTDPFRPQRVYSDPGPLAPAPSMTPMLSATTQDIATIRANTQYGLKEFVELVKRRQNAPPGSTVSSDIDAKLRASGGLLVKDLRALRIELREVVKSKESHRWRRWLVGGAMATFFPAVKAILRIVTPSSTSTSLTTTTASTATYSPSSQQHYHYDLEHASNDTEYAFHRSKTLLQRIRSSVLGRGGVAASFAFFVFAALYVFQNEVALRVAKTLSRRVKKLLNKVEDGGFEVDEKDLKTLEGWRWRVLLWGSLKHGQIDFNDPRSVVQLTKTLLKSDFRLKIELPPDRLCPPVPNRHNYILWLKDLLDTTSYQDPKDQSIRGLDIGTGASCIYPLLACTQRPWTFVATDIDEKSLSYAAKNIKTNSLDSKITLLSRTPTDPLIPPTALPLTFTMTNPPFYTSAAELSSLAQKKSRPPHTACTGSPSEMVAAGGEVAFVKRIFDESLLLREQVRWYTAMLGKHSSVEVVVDMLRGKGVDNYAVTEFVQGSKTRRWAVGWSFGSMRPDEGVCRGMSEPAWCKVLPPSVVHEVLAAKVGEVDIGKLADAVRELGSGLELMSWAWDEKELAGLGRARQNVWSRAWRRKKMRAEKGDTGVDVRTKLSAEGKEEGNVCAIGFRIWVIAGREDVKIMCRWVEGHDVSLLESLLGFLRTRLSAMAK</sequence>
<dbReference type="GO" id="GO:0005634">
    <property type="term" value="C:nucleus"/>
    <property type="evidence" value="ECO:0007669"/>
    <property type="project" value="TreeGrafter"/>
</dbReference>
<dbReference type="AlphaFoldDB" id="A0A084GEF7"/>
<organism evidence="5 6">
    <name type="scientific">Pseudallescheria apiosperma</name>
    <name type="common">Scedosporium apiospermum</name>
    <dbReference type="NCBI Taxonomy" id="563466"/>
    <lineage>
        <taxon>Eukaryota</taxon>
        <taxon>Fungi</taxon>
        <taxon>Dikarya</taxon>
        <taxon>Ascomycota</taxon>
        <taxon>Pezizomycotina</taxon>
        <taxon>Sordariomycetes</taxon>
        <taxon>Hypocreomycetidae</taxon>
        <taxon>Microascales</taxon>
        <taxon>Microascaceae</taxon>
        <taxon>Scedosporium</taxon>
    </lineage>
</organism>
<evidence type="ECO:0000256" key="1">
    <source>
        <dbReference type="ARBA" id="ARBA00022603"/>
    </source>
</evidence>
<evidence type="ECO:0000313" key="6">
    <source>
        <dbReference type="Proteomes" id="UP000028545"/>
    </source>
</evidence>
<dbReference type="PANTHER" id="PTHR13393">
    <property type="entry name" value="SAM-DEPENDENT METHYLTRANSFERASE"/>
    <property type="match status" value="1"/>
</dbReference>
<dbReference type="VEuPathDB" id="FungiDB:SAPIO_CDS1502"/>
<reference evidence="5 6" key="1">
    <citation type="journal article" date="2014" name="Genome Announc.">
        <title>Draft genome sequence of the pathogenic fungus Scedosporium apiospermum.</title>
        <authorList>
            <person name="Vandeputte P."/>
            <person name="Ghamrawi S."/>
            <person name="Rechenmann M."/>
            <person name="Iltis A."/>
            <person name="Giraud S."/>
            <person name="Fleury M."/>
            <person name="Thornton C."/>
            <person name="Delhaes L."/>
            <person name="Meyer W."/>
            <person name="Papon N."/>
            <person name="Bouchara J.P."/>
        </authorList>
    </citation>
    <scope>NUCLEOTIDE SEQUENCE [LARGE SCALE GENOMIC DNA]</scope>
    <source>
        <strain evidence="5 6">IHEM 14462</strain>
    </source>
</reference>
<feature type="region of interest" description="Disordered" evidence="3">
    <location>
        <begin position="1"/>
        <end position="102"/>
    </location>
</feature>
<dbReference type="Gene3D" id="3.40.50.150">
    <property type="entry name" value="Vaccinia Virus protein VP39"/>
    <property type="match status" value="1"/>
</dbReference>
<dbReference type="EMBL" id="JOWA01000066">
    <property type="protein sequence ID" value="KEZ45719.1"/>
    <property type="molecule type" value="Genomic_DNA"/>
</dbReference>
<dbReference type="InterPro" id="IPR029063">
    <property type="entry name" value="SAM-dependent_MTases_sf"/>
</dbReference>
<evidence type="ECO:0000256" key="4">
    <source>
        <dbReference type="SAM" id="Phobius"/>
    </source>
</evidence>
<keyword evidence="4" id="KW-0472">Membrane</keyword>
<dbReference type="GO" id="GO:0008168">
    <property type="term" value="F:methyltransferase activity"/>
    <property type="evidence" value="ECO:0007669"/>
    <property type="project" value="UniProtKB-KW"/>
</dbReference>
<dbReference type="GeneID" id="27720574"/>
<keyword evidence="6" id="KW-1185">Reference proteome</keyword>
<dbReference type="InterPro" id="IPR010286">
    <property type="entry name" value="METTL16/RlmF"/>
</dbReference>
<dbReference type="OMA" id="WVIAGRE"/>
<evidence type="ECO:0000256" key="3">
    <source>
        <dbReference type="SAM" id="MobiDB-lite"/>
    </source>
</evidence>
<feature type="compositionally biased region" description="Pro residues" evidence="3">
    <location>
        <begin position="31"/>
        <end position="44"/>
    </location>
</feature>